<reference evidence="3" key="1">
    <citation type="submission" date="2019-04" db="EMBL/GenBank/DDBJ databases">
        <title>Nocardioides xinjiangensis sp. nov.</title>
        <authorList>
            <person name="Liu S."/>
        </authorList>
    </citation>
    <scope>NUCLEOTIDE SEQUENCE [LARGE SCALE GENOMIC DNA]</scope>
    <source>
        <strain evidence="3">18</strain>
    </source>
</reference>
<sequence>MQTPTLERPEAAPLLAVRDEHRKWPKTPRLTTPFVITEKLDGTNACVAISRLGDRDGVSAADLDFPEHYGVTVAFTHGACFAVRAASRTRWIAPGDRDNFGFAGWVRENAEALTVLGVGRHYGEWFGRGIQRGYGMSNRCFALFDEKWRNALPYGLPPNVGVVPRVATAAGHELTKRVAWALDHLDKDGSYVGAPGAVAEGVVVTSMNSNPIRFKALADEHEWSTI</sequence>
<dbReference type="SUPFAM" id="SSF56091">
    <property type="entry name" value="DNA ligase/mRNA capping enzyme, catalytic domain"/>
    <property type="match status" value="1"/>
</dbReference>
<dbReference type="EMBL" id="STGY01000065">
    <property type="protein sequence ID" value="THV39662.1"/>
    <property type="molecule type" value="Genomic_DNA"/>
</dbReference>
<comment type="caution">
    <text evidence="2">The sequence shown here is derived from an EMBL/GenBank/DDBJ whole genome shotgun (WGS) entry which is preliminary data.</text>
</comment>
<dbReference type="InterPro" id="IPR021122">
    <property type="entry name" value="RNA_ligase_dom_REL/Rnl2"/>
</dbReference>
<name>A0A4S8QA13_9ACTN</name>
<organism evidence="2 3">
    <name type="scientific">Glycomyces buryatensis</name>
    <dbReference type="NCBI Taxonomy" id="2570927"/>
    <lineage>
        <taxon>Bacteria</taxon>
        <taxon>Bacillati</taxon>
        <taxon>Actinomycetota</taxon>
        <taxon>Actinomycetes</taxon>
        <taxon>Glycomycetales</taxon>
        <taxon>Glycomycetaceae</taxon>
        <taxon>Glycomyces</taxon>
    </lineage>
</organism>
<dbReference type="OrthoDB" id="9255590at2"/>
<evidence type="ECO:0000313" key="3">
    <source>
        <dbReference type="Proteomes" id="UP000308760"/>
    </source>
</evidence>
<reference evidence="2 3" key="2">
    <citation type="submission" date="2019-05" db="EMBL/GenBank/DDBJ databases">
        <title>Glycomyces buryatensis sp. nov.</title>
        <authorList>
            <person name="Nikitina E."/>
        </authorList>
    </citation>
    <scope>NUCLEOTIDE SEQUENCE [LARGE SCALE GENOMIC DNA]</scope>
    <source>
        <strain evidence="2 3">18</strain>
    </source>
</reference>
<dbReference type="AlphaFoldDB" id="A0A4S8QA13"/>
<dbReference type="RefSeq" id="WP_136535829.1">
    <property type="nucleotide sequence ID" value="NZ_STGY01000065.1"/>
</dbReference>
<accession>A0A4S8QA13</accession>
<evidence type="ECO:0000313" key="2">
    <source>
        <dbReference type="EMBL" id="THV39662.1"/>
    </source>
</evidence>
<evidence type="ECO:0000259" key="1">
    <source>
        <dbReference type="Pfam" id="PF09414"/>
    </source>
</evidence>
<dbReference type="Proteomes" id="UP000308760">
    <property type="component" value="Unassembled WGS sequence"/>
</dbReference>
<protein>
    <recommendedName>
        <fullName evidence="1">RNA ligase domain-containing protein</fullName>
    </recommendedName>
</protein>
<proteinExistence type="predicted"/>
<feature type="domain" description="RNA ligase" evidence="1">
    <location>
        <begin position="33"/>
        <end position="215"/>
    </location>
</feature>
<dbReference type="Pfam" id="PF09414">
    <property type="entry name" value="RNA_ligase"/>
    <property type="match status" value="1"/>
</dbReference>
<gene>
    <name evidence="2" type="ORF">FAB82_17490</name>
</gene>
<keyword evidence="3" id="KW-1185">Reference proteome</keyword>